<proteinExistence type="predicted"/>
<accession>A0A9N9G4I2</accession>
<dbReference type="Proteomes" id="UP000789739">
    <property type="component" value="Unassembled WGS sequence"/>
</dbReference>
<feature type="non-terminal residue" evidence="1">
    <location>
        <position position="92"/>
    </location>
</feature>
<evidence type="ECO:0000313" key="2">
    <source>
        <dbReference type="Proteomes" id="UP000789739"/>
    </source>
</evidence>
<dbReference type="AlphaFoldDB" id="A0A9N9G4I2"/>
<gene>
    <name evidence="1" type="ORF">PBRASI_LOCUS6406</name>
</gene>
<protein>
    <submittedName>
        <fullName evidence="1">6767_t:CDS:1</fullName>
    </submittedName>
</protein>
<sequence>MVQVDSSSTAIGLLFNAAKVLADQQTKMSIESVHFMDGLVHLNMRDILTGDDKTKEEDTNIQHTDINYQLDYDLVSERYTGENNNYSTDYDP</sequence>
<keyword evidence="2" id="KW-1185">Reference proteome</keyword>
<name>A0A9N9G4I2_9GLOM</name>
<dbReference type="EMBL" id="CAJVPI010000845">
    <property type="protein sequence ID" value="CAG8576829.1"/>
    <property type="molecule type" value="Genomic_DNA"/>
</dbReference>
<evidence type="ECO:0000313" key="1">
    <source>
        <dbReference type="EMBL" id="CAG8576829.1"/>
    </source>
</evidence>
<comment type="caution">
    <text evidence="1">The sequence shown here is derived from an EMBL/GenBank/DDBJ whole genome shotgun (WGS) entry which is preliminary data.</text>
</comment>
<organism evidence="1 2">
    <name type="scientific">Paraglomus brasilianum</name>
    <dbReference type="NCBI Taxonomy" id="144538"/>
    <lineage>
        <taxon>Eukaryota</taxon>
        <taxon>Fungi</taxon>
        <taxon>Fungi incertae sedis</taxon>
        <taxon>Mucoromycota</taxon>
        <taxon>Glomeromycotina</taxon>
        <taxon>Glomeromycetes</taxon>
        <taxon>Paraglomerales</taxon>
        <taxon>Paraglomeraceae</taxon>
        <taxon>Paraglomus</taxon>
    </lineage>
</organism>
<dbReference type="OrthoDB" id="10459827at2759"/>
<reference evidence="1" key="1">
    <citation type="submission" date="2021-06" db="EMBL/GenBank/DDBJ databases">
        <authorList>
            <person name="Kallberg Y."/>
            <person name="Tangrot J."/>
            <person name="Rosling A."/>
        </authorList>
    </citation>
    <scope>NUCLEOTIDE SEQUENCE</scope>
    <source>
        <strain evidence="1">BR232B</strain>
    </source>
</reference>